<dbReference type="Gene3D" id="1.10.10.10">
    <property type="entry name" value="Winged helix-like DNA-binding domain superfamily/Winged helix DNA-binding domain"/>
    <property type="match status" value="1"/>
</dbReference>
<dbReference type="PANTHER" id="PTHR43133">
    <property type="entry name" value="RNA POLYMERASE ECF-TYPE SIGMA FACTO"/>
    <property type="match status" value="1"/>
</dbReference>
<protein>
    <submittedName>
        <fullName evidence="7">RNA polymerase sigma factor</fullName>
    </submittedName>
</protein>
<evidence type="ECO:0000256" key="4">
    <source>
        <dbReference type="ARBA" id="ARBA00023163"/>
    </source>
</evidence>
<comment type="caution">
    <text evidence="7">The sequence shown here is derived from an EMBL/GenBank/DDBJ whole genome shotgun (WGS) entry which is preliminary data.</text>
</comment>
<evidence type="ECO:0000259" key="5">
    <source>
        <dbReference type="Pfam" id="PF04542"/>
    </source>
</evidence>
<feature type="domain" description="RNA polymerase sigma-70 region 2" evidence="5">
    <location>
        <begin position="22"/>
        <end position="91"/>
    </location>
</feature>
<evidence type="ECO:0000256" key="3">
    <source>
        <dbReference type="ARBA" id="ARBA00023082"/>
    </source>
</evidence>
<dbReference type="PANTHER" id="PTHR43133:SF25">
    <property type="entry name" value="RNA POLYMERASE SIGMA FACTOR RFAY-RELATED"/>
    <property type="match status" value="1"/>
</dbReference>
<name>A0ABW0N1L3_9ACTN</name>
<dbReference type="InterPro" id="IPR036388">
    <property type="entry name" value="WH-like_DNA-bd_sf"/>
</dbReference>
<proteinExistence type="inferred from homology"/>
<dbReference type="Pfam" id="PF04542">
    <property type="entry name" value="Sigma70_r2"/>
    <property type="match status" value="1"/>
</dbReference>
<keyword evidence="4" id="KW-0804">Transcription</keyword>
<dbReference type="Proteomes" id="UP001595956">
    <property type="component" value="Unassembled WGS sequence"/>
</dbReference>
<accession>A0ABW0N1L3</accession>
<dbReference type="InterPro" id="IPR014284">
    <property type="entry name" value="RNA_pol_sigma-70_dom"/>
</dbReference>
<sequence length="185" mass="20569">MAAEHDLVERLRDGDPDALAALFDSYGDRIYNHCFRATGDWAEAEDATSTVFLEVWRHRRRVLLHDDSVLPWLYGVATNVCRNLTRSRRRRLRAVAALPRPAAEPDHADRVTDRLGSTARMQAVLDAVEALPAHEREVLGLVAWSGLSYEQAAAALDVPVGTVRSRLSRARSRLTDLTSGGDRDA</sequence>
<dbReference type="InterPro" id="IPR013324">
    <property type="entry name" value="RNA_pol_sigma_r3/r4-like"/>
</dbReference>
<dbReference type="InterPro" id="IPR039425">
    <property type="entry name" value="RNA_pol_sigma-70-like"/>
</dbReference>
<organism evidence="7 8">
    <name type="scientific">Nocardioides caricicola</name>
    <dbReference type="NCBI Taxonomy" id="634770"/>
    <lineage>
        <taxon>Bacteria</taxon>
        <taxon>Bacillati</taxon>
        <taxon>Actinomycetota</taxon>
        <taxon>Actinomycetes</taxon>
        <taxon>Propionibacteriales</taxon>
        <taxon>Nocardioidaceae</taxon>
        <taxon>Nocardioides</taxon>
    </lineage>
</organism>
<evidence type="ECO:0000259" key="6">
    <source>
        <dbReference type="Pfam" id="PF08281"/>
    </source>
</evidence>
<gene>
    <name evidence="7" type="ORF">ACFPKY_07650</name>
</gene>
<dbReference type="RefSeq" id="WP_345171646.1">
    <property type="nucleotide sequence ID" value="NZ_BAABFQ010000003.1"/>
</dbReference>
<dbReference type="SUPFAM" id="SSF88659">
    <property type="entry name" value="Sigma3 and sigma4 domains of RNA polymerase sigma factors"/>
    <property type="match status" value="1"/>
</dbReference>
<dbReference type="SUPFAM" id="SSF88946">
    <property type="entry name" value="Sigma2 domain of RNA polymerase sigma factors"/>
    <property type="match status" value="1"/>
</dbReference>
<evidence type="ECO:0000313" key="7">
    <source>
        <dbReference type="EMBL" id="MFC5492969.1"/>
    </source>
</evidence>
<evidence type="ECO:0000313" key="8">
    <source>
        <dbReference type="Proteomes" id="UP001595956"/>
    </source>
</evidence>
<dbReference type="InterPro" id="IPR013325">
    <property type="entry name" value="RNA_pol_sigma_r2"/>
</dbReference>
<comment type="similarity">
    <text evidence="1">Belongs to the sigma-70 factor family. ECF subfamily.</text>
</comment>
<evidence type="ECO:0000256" key="1">
    <source>
        <dbReference type="ARBA" id="ARBA00010641"/>
    </source>
</evidence>
<dbReference type="InterPro" id="IPR013249">
    <property type="entry name" value="RNA_pol_sigma70_r4_t2"/>
</dbReference>
<dbReference type="Pfam" id="PF08281">
    <property type="entry name" value="Sigma70_r4_2"/>
    <property type="match status" value="1"/>
</dbReference>
<dbReference type="NCBIfam" id="TIGR02937">
    <property type="entry name" value="sigma70-ECF"/>
    <property type="match status" value="1"/>
</dbReference>
<keyword evidence="2" id="KW-0805">Transcription regulation</keyword>
<reference evidence="8" key="1">
    <citation type="journal article" date="2019" name="Int. J. Syst. Evol. Microbiol.">
        <title>The Global Catalogue of Microorganisms (GCM) 10K type strain sequencing project: providing services to taxonomists for standard genome sequencing and annotation.</title>
        <authorList>
            <consortium name="The Broad Institute Genomics Platform"/>
            <consortium name="The Broad Institute Genome Sequencing Center for Infectious Disease"/>
            <person name="Wu L."/>
            <person name="Ma J."/>
        </authorList>
    </citation>
    <scope>NUCLEOTIDE SEQUENCE [LARGE SCALE GENOMIC DNA]</scope>
    <source>
        <strain evidence="8">KACC 13778</strain>
    </source>
</reference>
<keyword evidence="8" id="KW-1185">Reference proteome</keyword>
<dbReference type="Gene3D" id="1.10.1740.10">
    <property type="match status" value="1"/>
</dbReference>
<dbReference type="EMBL" id="JBHSMD010000002">
    <property type="protein sequence ID" value="MFC5492969.1"/>
    <property type="molecule type" value="Genomic_DNA"/>
</dbReference>
<dbReference type="InterPro" id="IPR007627">
    <property type="entry name" value="RNA_pol_sigma70_r2"/>
</dbReference>
<evidence type="ECO:0000256" key="2">
    <source>
        <dbReference type="ARBA" id="ARBA00023015"/>
    </source>
</evidence>
<keyword evidence="3" id="KW-0731">Sigma factor</keyword>
<feature type="domain" description="RNA polymerase sigma factor 70 region 4 type 2" evidence="6">
    <location>
        <begin position="122"/>
        <end position="174"/>
    </location>
</feature>